<dbReference type="GO" id="GO:0006829">
    <property type="term" value="P:zinc ion transport"/>
    <property type="evidence" value="ECO:0007669"/>
    <property type="project" value="UniProtKB-KW"/>
</dbReference>
<evidence type="ECO:0000313" key="17">
    <source>
        <dbReference type="EMBL" id="MDP2522364.1"/>
    </source>
</evidence>
<evidence type="ECO:0000256" key="10">
    <source>
        <dbReference type="ARBA" id="ARBA00022989"/>
    </source>
</evidence>
<dbReference type="PANTHER" id="PTHR30477">
    <property type="entry name" value="ABC-TRANSPORTER METAL-BINDING PROTEIN"/>
    <property type="match status" value="1"/>
</dbReference>
<dbReference type="Gene3D" id="1.10.3470.10">
    <property type="entry name" value="ABC transporter involved in vitamin B12 uptake, BtuC"/>
    <property type="match status" value="1"/>
</dbReference>
<feature type="transmembrane region" description="Helical" evidence="15">
    <location>
        <begin position="58"/>
        <end position="74"/>
    </location>
</feature>
<dbReference type="SUPFAM" id="SSF81345">
    <property type="entry name" value="ABC transporter involved in vitamin B12 uptake, BtuC"/>
    <property type="match status" value="1"/>
</dbReference>
<evidence type="ECO:0000256" key="7">
    <source>
        <dbReference type="ARBA" id="ARBA00022692"/>
    </source>
</evidence>
<evidence type="ECO:0000313" key="18">
    <source>
        <dbReference type="Proteomes" id="UP001169862"/>
    </source>
</evidence>
<dbReference type="CDD" id="cd06550">
    <property type="entry name" value="TM_ABC_iron-siderophores_like"/>
    <property type="match status" value="1"/>
</dbReference>
<evidence type="ECO:0000256" key="5">
    <source>
        <dbReference type="ARBA" id="ARBA00022475"/>
    </source>
</evidence>
<evidence type="ECO:0000256" key="6">
    <source>
        <dbReference type="ARBA" id="ARBA00022519"/>
    </source>
</evidence>
<dbReference type="GO" id="GO:0055085">
    <property type="term" value="P:transmembrane transport"/>
    <property type="evidence" value="ECO:0007669"/>
    <property type="project" value="InterPro"/>
</dbReference>
<evidence type="ECO:0000256" key="12">
    <source>
        <dbReference type="ARBA" id="ARBA00023136"/>
    </source>
</evidence>
<protein>
    <recommendedName>
        <fullName evidence="13">High-affinity zinc uptake system membrane protein ZnuB</fullName>
    </recommendedName>
</protein>
<evidence type="ECO:0000256" key="9">
    <source>
        <dbReference type="ARBA" id="ARBA00022906"/>
    </source>
</evidence>
<dbReference type="GO" id="GO:0043190">
    <property type="term" value="C:ATP-binding cassette (ABC) transporter complex"/>
    <property type="evidence" value="ECO:0007669"/>
    <property type="project" value="InterPro"/>
</dbReference>
<proteinExistence type="inferred from homology"/>
<comment type="function">
    <text evidence="1">Involved in the high-affinity zinc uptake transport system.</text>
</comment>
<comment type="similarity">
    <text evidence="3 14">Belongs to the ABC-3 integral membrane protein family.</text>
</comment>
<dbReference type="Pfam" id="PF00950">
    <property type="entry name" value="ABC-3"/>
    <property type="match status" value="1"/>
</dbReference>
<keyword evidence="6" id="KW-0997">Cell inner membrane</keyword>
<organism evidence="16 18">
    <name type="scientific">Neptunomonas phycophila</name>
    <dbReference type="NCBI Taxonomy" id="1572645"/>
    <lineage>
        <taxon>Bacteria</taxon>
        <taxon>Pseudomonadati</taxon>
        <taxon>Pseudomonadota</taxon>
        <taxon>Gammaproteobacteria</taxon>
        <taxon>Oceanospirillales</taxon>
        <taxon>Oceanospirillaceae</taxon>
        <taxon>Neptunomonas</taxon>
    </lineage>
</organism>
<evidence type="ECO:0000313" key="16">
    <source>
        <dbReference type="EMBL" id="MDO6453494.1"/>
    </source>
</evidence>
<reference evidence="16" key="1">
    <citation type="submission" date="2023-07" db="EMBL/GenBank/DDBJ databases">
        <title>Genome content predicts the carbon catabolic preferences of heterotrophic bacteria.</title>
        <authorList>
            <person name="Gralka M."/>
        </authorList>
    </citation>
    <scope>NUCLEOTIDE SEQUENCE</scope>
    <source>
        <strain evidence="17">5G01</strain>
        <strain evidence="16">I2M16</strain>
    </source>
</reference>
<dbReference type="InterPro" id="IPR001626">
    <property type="entry name" value="ABC_TroCD"/>
</dbReference>
<evidence type="ECO:0000256" key="15">
    <source>
        <dbReference type="SAM" id="Phobius"/>
    </source>
</evidence>
<evidence type="ECO:0000256" key="2">
    <source>
        <dbReference type="ARBA" id="ARBA00004429"/>
    </source>
</evidence>
<gene>
    <name evidence="16" type="primary">znuB</name>
    <name evidence="16" type="ORF">Q4490_07940</name>
    <name evidence="17" type="ORF">Q8W30_07235</name>
</gene>
<dbReference type="AlphaFoldDB" id="A0AAW7XGT8"/>
<feature type="transmembrane region" description="Helical" evidence="15">
    <location>
        <begin position="213"/>
        <end position="233"/>
    </location>
</feature>
<dbReference type="RefSeq" id="WP_075173186.1">
    <property type="nucleotide sequence ID" value="NZ_CAXPFL010000009.1"/>
</dbReference>
<feature type="transmembrane region" description="Helical" evidence="15">
    <location>
        <begin position="239"/>
        <end position="257"/>
    </location>
</feature>
<feature type="transmembrane region" description="Helical" evidence="15">
    <location>
        <begin position="170"/>
        <end position="201"/>
    </location>
</feature>
<evidence type="ECO:0000256" key="3">
    <source>
        <dbReference type="ARBA" id="ARBA00008034"/>
    </source>
</evidence>
<evidence type="ECO:0000256" key="13">
    <source>
        <dbReference type="ARBA" id="ARBA00040080"/>
    </source>
</evidence>
<evidence type="ECO:0000256" key="11">
    <source>
        <dbReference type="ARBA" id="ARBA00023065"/>
    </source>
</evidence>
<feature type="transmembrane region" description="Helical" evidence="15">
    <location>
        <begin position="6"/>
        <end position="28"/>
    </location>
</feature>
<evidence type="ECO:0000256" key="8">
    <source>
        <dbReference type="ARBA" id="ARBA00022833"/>
    </source>
</evidence>
<keyword evidence="10 15" id="KW-1133">Transmembrane helix</keyword>
<keyword evidence="4 14" id="KW-0813">Transport</keyword>
<dbReference type="GO" id="GO:0010043">
    <property type="term" value="P:response to zinc ion"/>
    <property type="evidence" value="ECO:0007669"/>
    <property type="project" value="TreeGrafter"/>
</dbReference>
<dbReference type="EMBL" id="JAUYVO010000004">
    <property type="protein sequence ID" value="MDP2522364.1"/>
    <property type="molecule type" value="Genomic_DNA"/>
</dbReference>
<dbReference type="InterPro" id="IPR037294">
    <property type="entry name" value="ABC_BtuC-like"/>
</dbReference>
<keyword evidence="19" id="KW-1185">Reference proteome</keyword>
<dbReference type="FunFam" id="1.10.3470.10:FF:000002">
    <property type="entry name" value="Zinc ABC transporter permease subunit ZnuB"/>
    <property type="match status" value="1"/>
</dbReference>
<comment type="subcellular location">
    <subcellularLocation>
        <location evidence="2">Cell inner membrane</location>
        <topology evidence="2">Multi-pass membrane protein</topology>
    </subcellularLocation>
    <subcellularLocation>
        <location evidence="14">Cell membrane</location>
        <topology evidence="14">Multi-pass membrane protein</topology>
    </subcellularLocation>
</comment>
<dbReference type="PANTHER" id="PTHR30477:SF23">
    <property type="entry name" value="HIGH-AFFINITY ZINC UPTAKE SYSTEM MEMBRANE PROTEIN ZNUB"/>
    <property type="match status" value="1"/>
</dbReference>
<keyword evidence="5" id="KW-1003">Cell membrane</keyword>
<dbReference type="GeneID" id="89457705"/>
<keyword evidence="8" id="KW-0862">Zinc</keyword>
<dbReference type="Proteomes" id="UP001177341">
    <property type="component" value="Unassembled WGS sequence"/>
</dbReference>
<sequence length="263" mass="28067">MYDFLLYAILGGLGVAILAGPLGAFVVWRRMAYFGDSLAHSALLGVALGILLKVDLNLAVISCCLVLALVLVVLQRQRQIATDTLLGIMAHSTLSLGLVTVSFIDGARLDLMEYLFGDLLAISPADLRWILFGGILILVTVWRCWESLLAITINEELAHVEGVNVGRTKLILMVLIAIVIAVAMKIVGILLITSLMVIPAATARRLASTPEQMAVLASVIGCMAVLAGIWASWTFDTPAGPSVVVAALCAFISVYLLPKRLTV</sequence>
<keyword evidence="7 14" id="KW-0812">Transmembrane</keyword>
<dbReference type="NCBIfam" id="NF007089">
    <property type="entry name" value="PRK09543.1"/>
    <property type="match status" value="1"/>
</dbReference>
<keyword evidence="11" id="KW-0406">Ion transport</keyword>
<feature type="transmembrane region" description="Helical" evidence="15">
    <location>
        <begin position="86"/>
        <end position="104"/>
    </location>
</feature>
<dbReference type="Proteomes" id="UP001169862">
    <property type="component" value="Unassembled WGS sequence"/>
</dbReference>
<evidence type="ECO:0000313" key="19">
    <source>
        <dbReference type="Proteomes" id="UP001177341"/>
    </source>
</evidence>
<evidence type="ECO:0000256" key="14">
    <source>
        <dbReference type="RuleBase" id="RU003943"/>
    </source>
</evidence>
<keyword evidence="9" id="KW-0864">Zinc transport</keyword>
<evidence type="ECO:0000256" key="1">
    <source>
        <dbReference type="ARBA" id="ARBA00002313"/>
    </source>
</evidence>
<dbReference type="EMBL" id="JAUOPG010000004">
    <property type="protein sequence ID" value="MDO6453494.1"/>
    <property type="molecule type" value="Genomic_DNA"/>
</dbReference>
<evidence type="ECO:0000256" key="4">
    <source>
        <dbReference type="ARBA" id="ARBA00022448"/>
    </source>
</evidence>
<keyword evidence="12 15" id="KW-0472">Membrane</keyword>
<comment type="caution">
    <text evidence="16">The sequence shown here is derived from an EMBL/GenBank/DDBJ whole genome shotgun (WGS) entry which is preliminary data.</text>
</comment>
<accession>A0AAW7XGT8</accession>
<name>A0AAW7XGT8_9GAMM</name>